<organism evidence="6 7">
    <name type="scientific">Epilithonimonas xixisoli</name>
    <dbReference type="NCBI Taxonomy" id="1476462"/>
    <lineage>
        <taxon>Bacteria</taxon>
        <taxon>Pseudomonadati</taxon>
        <taxon>Bacteroidota</taxon>
        <taxon>Flavobacteriia</taxon>
        <taxon>Flavobacteriales</taxon>
        <taxon>Weeksellaceae</taxon>
        <taxon>Chryseobacterium group</taxon>
        <taxon>Epilithonimonas</taxon>
    </lineage>
</organism>
<dbReference type="InterPro" id="IPR018060">
    <property type="entry name" value="HTH_AraC"/>
</dbReference>
<keyword evidence="7" id="KW-1185">Reference proteome</keyword>
<keyword evidence="1" id="KW-0805">Transcription regulation</keyword>
<dbReference type="EMBL" id="SOEO01000002">
    <property type="protein sequence ID" value="TDX84505.1"/>
    <property type="molecule type" value="Genomic_DNA"/>
</dbReference>
<dbReference type="GO" id="GO:0003700">
    <property type="term" value="F:DNA-binding transcription factor activity"/>
    <property type="evidence" value="ECO:0007669"/>
    <property type="project" value="InterPro"/>
</dbReference>
<feature type="domain" description="HTH araC/xylS-type" evidence="5">
    <location>
        <begin position="426"/>
        <end position="534"/>
    </location>
</feature>
<keyword evidence="4" id="KW-0472">Membrane</keyword>
<dbReference type="PANTHER" id="PTHR43280:SF34">
    <property type="entry name" value="ARAC-FAMILY TRANSCRIPTIONAL REGULATOR"/>
    <property type="match status" value="1"/>
</dbReference>
<dbReference type="InterPro" id="IPR009057">
    <property type="entry name" value="Homeodomain-like_sf"/>
</dbReference>
<dbReference type="InterPro" id="IPR011990">
    <property type="entry name" value="TPR-like_helical_dom_sf"/>
</dbReference>
<evidence type="ECO:0000256" key="2">
    <source>
        <dbReference type="ARBA" id="ARBA00023125"/>
    </source>
</evidence>
<dbReference type="PROSITE" id="PS01124">
    <property type="entry name" value="HTH_ARAC_FAMILY_2"/>
    <property type="match status" value="1"/>
</dbReference>
<keyword evidence="4" id="KW-0812">Transmembrane</keyword>
<keyword evidence="3" id="KW-0804">Transcription</keyword>
<dbReference type="Gene3D" id="1.10.10.60">
    <property type="entry name" value="Homeodomain-like"/>
    <property type="match status" value="2"/>
</dbReference>
<sequence>MSYSFLESKINSLKEKPAEQWVYIKKMTDKARKEDNIKKQHRAYSLASTYSRGEQQLKYSDSLLSTAYRQNDTDIIGDCYLAKGSIYMIEERYPEALKNYLKGYDYIKKKNNPYLVHNAEYLIAQTKIYLVEYQEAQNILKNVLAFYRKNQEKINDTDYSLYYIYALISAIDTNSHLSHFEENKNLIREGMDFIAKNNYPDYSAYFISAKGIDAYHQKKYDVAIQNLNEALKQYRGNWGHLTENYYLGLSYWHKGDKNSALPYLLLLDEEYKTKGKLDPLFRPALEFLFDYYKEQGHTAKQLEYVQKVLALGKTYERDYKKLYDTLQKDYDPPKWQAEKLKLENELKQEKRRKILMSGLGIVFFSAMGLYAYSNYKRKKHYKNLLYAYNQNKSYEKENQSRIITNPDSENIGMVPELSEINPLIVENILLFLEKFEKEKKYLEKDLNIQQLAQQCGTNVSYLSKVINQYKKDNFLSYINNLRLEYVVQLWKTNPKTKHLMIQEIAHKSGFNTAQSFSKNFKEKYNISPSYFLKRLDKDEEKIQ</sequence>
<evidence type="ECO:0000256" key="1">
    <source>
        <dbReference type="ARBA" id="ARBA00023015"/>
    </source>
</evidence>
<keyword evidence="4" id="KW-1133">Transmembrane helix</keyword>
<evidence type="ECO:0000256" key="3">
    <source>
        <dbReference type="ARBA" id="ARBA00023163"/>
    </source>
</evidence>
<evidence type="ECO:0000313" key="6">
    <source>
        <dbReference type="EMBL" id="TDX84505.1"/>
    </source>
</evidence>
<feature type="transmembrane region" description="Helical" evidence="4">
    <location>
        <begin position="354"/>
        <end position="372"/>
    </location>
</feature>
<dbReference type="RefSeq" id="WP_166668213.1">
    <property type="nucleotide sequence ID" value="NZ_SOEO01000002.1"/>
</dbReference>
<evidence type="ECO:0000313" key="7">
    <source>
        <dbReference type="Proteomes" id="UP000295313"/>
    </source>
</evidence>
<dbReference type="SUPFAM" id="SSF46689">
    <property type="entry name" value="Homeodomain-like"/>
    <property type="match status" value="1"/>
</dbReference>
<dbReference type="Gene3D" id="1.25.40.10">
    <property type="entry name" value="Tetratricopeptide repeat domain"/>
    <property type="match status" value="1"/>
</dbReference>
<protein>
    <submittedName>
        <fullName evidence="6">AraC-like DNA-binding protein</fullName>
    </submittedName>
</protein>
<dbReference type="PANTHER" id="PTHR43280">
    <property type="entry name" value="ARAC-FAMILY TRANSCRIPTIONAL REGULATOR"/>
    <property type="match status" value="1"/>
</dbReference>
<dbReference type="Pfam" id="PF12833">
    <property type="entry name" value="HTH_18"/>
    <property type="match status" value="1"/>
</dbReference>
<accession>A0A4R8I7S5</accession>
<keyword evidence="2 6" id="KW-0238">DNA-binding</keyword>
<dbReference type="SUPFAM" id="SSF48452">
    <property type="entry name" value="TPR-like"/>
    <property type="match status" value="2"/>
</dbReference>
<dbReference type="SMART" id="SM00342">
    <property type="entry name" value="HTH_ARAC"/>
    <property type="match status" value="1"/>
</dbReference>
<gene>
    <name evidence="6" type="ORF">B0I22_2126</name>
</gene>
<dbReference type="Proteomes" id="UP000295313">
    <property type="component" value="Unassembled WGS sequence"/>
</dbReference>
<proteinExistence type="predicted"/>
<reference evidence="6 7" key="1">
    <citation type="submission" date="2019-03" db="EMBL/GenBank/DDBJ databases">
        <title>Genomic Encyclopedia of Type Strains, Phase III (KMG-III): the genomes of soil and plant-associated and newly described type strains.</title>
        <authorList>
            <person name="Whitman W."/>
        </authorList>
    </citation>
    <scope>NUCLEOTIDE SEQUENCE [LARGE SCALE GENOMIC DNA]</scope>
    <source>
        <strain evidence="6 7">CGMCC 1.12802</strain>
    </source>
</reference>
<dbReference type="AlphaFoldDB" id="A0A4R8I7S5"/>
<dbReference type="GO" id="GO:0043565">
    <property type="term" value="F:sequence-specific DNA binding"/>
    <property type="evidence" value="ECO:0007669"/>
    <property type="project" value="InterPro"/>
</dbReference>
<evidence type="ECO:0000259" key="5">
    <source>
        <dbReference type="PROSITE" id="PS01124"/>
    </source>
</evidence>
<name>A0A4R8I7S5_9FLAO</name>
<evidence type="ECO:0000256" key="4">
    <source>
        <dbReference type="SAM" id="Phobius"/>
    </source>
</evidence>
<comment type="caution">
    <text evidence="6">The sequence shown here is derived from an EMBL/GenBank/DDBJ whole genome shotgun (WGS) entry which is preliminary data.</text>
</comment>